<feature type="signal peptide" evidence="1">
    <location>
        <begin position="1"/>
        <end position="27"/>
    </location>
</feature>
<reference evidence="2 3" key="1">
    <citation type="submission" date="2022-05" db="EMBL/GenBank/DDBJ databases">
        <title>A multi-omics perspective on studying reproductive biology in Daphnia sinensis.</title>
        <authorList>
            <person name="Jia J."/>
        </authorList>
    </citation>
    <scope>NUCLEOTIDE SEQUENCE [LARGE SCALE GENOMIC DNA]</scope>
    <source>
        <strain evidence="2 3">WSL</strain>
    </source>
</reference>
<proteinExistence type="predicted"/>
<dbReference type="EMBL" id="WJBH02000002">
    <property type="protein sequence ID" value="KAI9563624.1"/>
    <property type="molecule type" value="Genomic_DNA"/>
</dbReference>
<dbReference type="Proteomes" id="UP000820818">
    <property type="component" value="Linkage Group LG2"/>
</dbReference>
<organism evidence="2 3">
    <name type="scientific">Daphnia sinensis</name>
    <dbReference type="NCBI Taxonomy" id="1820382"/>
    <lineage>
        <taxon>Eukaryota</taxon>
        <taxon>Metazoa</taxon>
        <taxon>Ecdysozoa</taxon>
        <taxon>Arthropoda</taxon>
        <taxon>Crustacea</taxon>
        <taxon>Branchiopoda</taxon>
        <taxon>Diplostraca</taxon>
        <taxon>Cladocera</taxon>
        <taxon>Anomopoda</taxon>
        <taxon>Daphniidae</taxon>
        <taxon>Daphnia</taxon>
        <taxon>Daphnia similis group</taxon>
    </lineage>
</organism>
<comment type="caution">
    <text evidence="2">The sequence shown here is derived from an EMBL/GenBank/DDBJ whole genome shotgun (WGS) entry which is preliminary data.</text>
</comment>
<protein>
    <submittedName>
        <fullName evidence="2">Uncharacterized protein</fullName>
    </submittedName>
</protein>
<sequence>MKFQFKNIQTYLLPIILLILIVDPVPARVVIDPGVDEAGNGLFGGMIQGRQITALLTVTTTVSSVLTSTISTSKFCMKLSTSGSLTPSSQCARNLRNGRQDDEPMLYVLYGENGEDFEFVRPDQINPAKVHSVEATELVQFRDGTPAEPAIESSLETEDPDNGVRVAQPVYFAALVSLLSNIFPSALQSTTTSTITSTSYDGGTTFITVYTSTNSFVLIGSCYPSFPPLC</sequence>
<evidence type="ECO:0000313" key="3">
    <source>
        <dbReference type="Proteomes" id="UP000820818"/>
    </source>
</evidence>
<evidence type="ECO:0000313" key="2">
    <source>
        <dbReference type="EMBL" id="KAI9563624.1"/>
    </source>
</evidence>
<keyword evidence="3" id="KW-1185">Reference proteome</keyword>
<name>A0AAD5Q123_9CRUS</name>
<feature type="chain" id="PRO_5042288989" evidence="1">
    <location>
        <begin position="28"/>
        <end position="230"/>
    </location>
</feature>
<accession>A0AAD5Q123</accession>
<dbReference type="AlphaFoldDB" id="A0AAD5Q123"/>
<keyword evidence="1" id="KW-0732">Signal</keyword>
<gene>
    <name evidence="2" type="ORF">GHT06_011088</name>
</gene>
<evidence type="ECO:0000256" key="1">
    <source>
        <dbReference type="SAM" id="SignalP"/>
    </source>
</evidence>